<dbReference type="Proteomes" id="UP000198654">
    <property type="component" value="Unassembled WGS sequence"/>
</dbReference>
<evidence type="ECO:0000313" key="2">
    <source>
        <dbReference type="Proteomes" id="UP000198654"/>
    </source>
</evidence>
<name>A0A1G9MY34_9GAMM</name>
<dbReference type="EMBL" id="FNGI01000007">
    <property type="protein sequence ID" value="SDL79043.1"/>
    <property type="molecule type" value="Genomic_DNA"/>
</dbReference>
<dbReference type="RefSeq" id="WP_089729162.1">
    <property type="nucleotide sequence ID" value="NZ_FNGI01000007.1"/>
</dbReference>
<dbReference type="AlphaFoldDB" id="A0A1G9MY34"/>
<organism evidence="1 2">
    <name type="scientific">Modicisalibacter muralis</name>
    <dbReference type="NCBI Taxonomy" id="119000"/>
    <lineage>
        <taxon>Bacteria</taxon>
        <taxon>Pseudomonadati</taxon>
        <taxon>Pseudomonadota</taxon>
        <taxon>Gammaproteobacteria</taxon>
        <taxon>Oceanospirillales</taxon>
        <taxon>Halomonadaceae</taxon>
        <taxon>Modicisalibacter</taxon>
    </lineage>
</organism>
<accession>A0A1G9MY34</accession>
<reference evidence="1 2" key="1">
    <citation type="submission" date="2016-10" db="EMBL/GenBank/DDBJ databases">
        <authorList>
            <person name="de Groot N.N."/>
        </authorList>
    </citation>
    <scope>NUCLEOTIDE SEQUENCE [LARGE SCALE GENOMIC DNA]</scope>
    <source>
        <strain evidence="1 2">DSM 14789</strain>
    </source>
</reference>
<gene>
    <name evidence="1" type="ORF">SAMN05661010_02563</name>
</gene>
<dbReference type="STRING" id="119000.SAMN05661010_02563"/>
<sequence length="109" mass="12324">MSLRAYSIYDRDAGPEEGAALAFAHSVKDARKIGFSTLRDWFGTEWIDVAADHLPCDVEWLAEQEGVDLNGETRLIESPMVCERCELWGRSPLVEKGICEECRDEDSEE</sequence>
<proteinExistence type="predicted"/>
<protein>
    <submittedName>
        <fullName evidence="1">Uncharacterized protein</fullName>
    </submittedName>
</protein>
<evidence type="ECO:0000313" key="1">
    <source>
        <dbReference type="EMBL" id="SDL79043.1"/>
    </source>
</evidence>
<keyword evidence="2" id="KW-1185">Reference proteome</keyword>